<keyword evidence="1" id="KW-0175">Coiled coil</keyword>
<gene>
    <name evidence="2" type="ORF">LCGC14_1386060</name>
</gene>
<proteinExistence type="predicted"/>
<sequence length="83" mass="9160">MSEAQDTRDGFACDLDNAERQLAEAQQALEPFALFYQTRAKAAPHVAAEDSPIPLLSYRNVHLGDKHFRAAAEVFVSILTKGE</sequence>
<protein>
    <submittedName>
        <fullName evidence="2">Uncharacterized protein</fullName>
    </submittedName>
</protein>
<evidence type="ECO:0000313" key="2">
    <source>
        <dbReference type="EMBL" id="KKM75847.1"/>
    </source>
</evidence>
<organism evidence="2">
    <name type="scientific">marine sediment metagenome</name>
    <dbReference type="NCBI Taxonomy" id="412755"/>
    <lineage>
        <taxon>unclassified sequences</taxon>
        <taxon>metagenomes</taxon>
        <taxon>ecological metagenomes</taxon>
    </lineage>
</organism>
<reference evidence="2" key="1">
    <citation type="journal article" date="2015" name="Nature">
        <title>Complex archaea that bridge the gap between prokaryotes and eukaryotes.</title>
        <authorList>
            <person name="Spang A."/>
            <person name="Saw J.H."/>
            <person name="Jorgensen S.L."/>
            <person name="Zaremba-Niedzwiedzka K."/>
            <person name="Martijn J."/>
            <person name="Lind A.E."/>
            <person name="van Eijk R."/>
            <person name="Schleper C."/>
            <person name="Guy L."/>
            <person name="Ettema T.J."/>
        </authorList>
    </citation>
    <scope>NUCLEOTIDE SEQUENCE</scope>
</reference>
<accession>A0A0F9N2V1</accession>
<evidence type="ECO:0000256" key="1">
    <source>
        <dbReference type="SAM" id="Coils"/>
    </source>
</evidence>
<dbReference type="AlphaFoldDB" id="A0A0F9N2V1"/>
<feature type="coiled-coil region" evidence="1">
    <location>
        <begin position="1"/>
        <end position="28"/>
    </location>
</feature>
<comment type="caution">
    <text evidence="2">The sequence shown here is derived from an EMBL/GenBank/DDBJ whole genome shotgun (WGS) entry which is preliminary data.</text>
</comment>
<name>A0A0F9N2V1_9ZZZZ</name>
<dbReference type="EMBL" id="LAZR01008904">
    <property type="protein sequence ID" value="KKM75847.1"/>
    <property type="molecule type" value="Genomic_DNA"/>
</dbReference>